<name>A0A8K0S2F4_9HYPO</name>
<dbReference type="OrthoDB" id="654211at2759"/>
<dbReference type="EMBL" id="JAGPXF010000002">
    <property type="protein sequence ID" value="KAH7256390.1"/>
    <property type="molecule type" value="Genomic_DNA"/>
</dbReference>
<keyword evidence="1" id="KW-0862">Zinc</keyword>
<feature type="domain" description="C2H2-type" evidence="3">
    <location>
        <begin position="185"/>
        <end position="214"/>
    </location>
</feature>
<dbReference type="GO" id="GO:0008270">
    <property type="term" value="F:zinc ion binding"/>
    <property type="evidence" value="ECO:0007669"/>
    <property type="project" value="UniProtKB-KW"/>
</dbReference>
<reference evidence="4" key="1">
    <citation type="journal article" date="2021" name="Nat. Commun.">
        <title>Genetic determinants of endophytism in the Arabidopsis root mycobiome.</title>
        <authorList>
            <person name="Mesny F."/>
            <person name="Miyauchi S."/>
            <person name="Thiergart T."/>
            <person name="Pickel B."/>
            <person name="Atanasova L."/>
            <person name="Karlsson M."/>
            <person name="Huettel B."/>
            <person name="Barry K.W."/>
            <person name="Haridas S."/>
            <person name="Chen C."/>
            <person name="Bauer D."/>
            <person name="Andreopoulos W."/>
            <person name="Pangilinan J."/>
            <person name="LaButti K."/>
            <person name="Riley R."/>
            <person name="Lipzen A."/>
            <person name="Clum A."/>
            <person name="Drula E."/>
            <person name="Henrissat B."/>
            <person name="Kohler A."/>
            <person name="Grigoriev I.V."/>
            <person name="Martin F.M."/>
            <person name="Hacquard S."/>
        </authorList>
    </citation>
    <scope>NUCLEOTIDE SEQUENCE</scope>
    <source>
        <strain evidence="4">MPI-SDFR-AT-0068</strain>
    </source>
</reference>
<evidence type="ECO:0000256" key="1">
    <source>
        <dbReference type="PROSITE-ProRule" id="PRU00042"/>
    </source>
</evidence>
<dbReference type="Gene3D" id="3.30.160.60">
    <property type="entry name" value="Classic Zinc Finger"/>
    <property type="match status" value="1"/>
</dbReference>
<keyword evidence="1" id="KW-0863">Zinc-finger</keyword>
<keyword evidence="1" id="KW-0479">Metal-binding</keyword>
<keyword evidence="5" id="KW-1185">Reference proteome</keyword>
<evidence type="ECO:0000313" key="4">
    <source>
        <dbReference type="EMBL" id="KAH7256390.1"/>
    </source>
</evidence>
<organism evidence="4 5">
    <name type="scientific">Fusarium tricinctum</name>
    <dbReference type="NCBI Taxonomy" id="61284"/>
    <lineage>
        <taxon>Eukaryota</taxon>
        <taxon>Fungi</taxon>
        <taxon>Dikarya</taxon>
        <taxon>Ascomycota</taxon>
        <taxon>Pezizomycotina</taxon>
        <taxon>Sordariomycetes</taxon>
        <taxon>Hypocreomycetidae</taxon>
        <taxon>Hypocreales</taxon>
        <taxon>Nectriaceae</taxon>
        <taxon>Fusarium</taxon>
        <taxon>Fusarium tricinctum species complex</taxon>
    </lineage>
</organism>
<accession>A0A8K0S2F4</accession>
<dbReference type="Pfam" id="PF00096">
    <property type="entry name" value="zf-C2H2"/>
    <property type="match status" value="1"/>
</dbReference>
<dbReference type="SMART" id="SM00355">
    <property type="entry name" value="ZnF_C2H2"/>
    <property type="match status" value="3"/>
</dbReference>
<dbReference type="PROSITE" id="PS00028">
    <property type="entry name" value="ZINC_FINGER_C2H2_1"/>
    <property type="match status" value="1"/>
</dbReference>
<dbReference type="Proteomes" id="UP000813427">
    <property type="component" value="Unassembled WGS sequence"/>
</dbReference>
<proteinExistence type="predicted"/>
<feature type="region of interest" description="Disordered" evidence="2">
    <location>
        <begin position="1"/>
        <end position="59"/>
    </location>
</feature>
<evidence type="ECO:0000313" key="5">
    <source>
        <dbReference type="Proteomes" id="UP000813427"/>
    </source>
</evidence>
<evidence type="ECO:0000259" key="3">
    <source>
        <dbReference type="PROSITE" id="PS50157"/>
    </source>
</evidence>
<dbReference type="InterPro" id="IPR013087">
    <property type="entry name" value="Znf_C2H2_type"/>
</dbReference>
<dbReference type="PROSITE" id="PS50157">
    <property type="entry name" value="ZINC_FINGER_C2H2_2"/>
    <property type="match status" value="1"/>
</dbReference>
<feature type="compositionally biased region" description="Polar residues" evidence="2">
    <location>
        <begin position="37"/>
        <end position="59"/>
    </location>
</feature>
<dbReference type="AlphaFoldDB" id="A0A8K0S2F4"/>
<evidence type="ECO:0000256" key="2">
    <source>
        <dbReference type="SAM" id="MobiDB-lite"/>
    </source>
</evidence>
<gene>
    <name evidence="4" type="ORF">BKA59DRAFT_541480</name>
</gene>
<sequence length="217" mass="24544">MSRRSDRPHRHSRFSRSHQDHIPIDPTLTEAFYPENPETQSYGSYTQAGPTVSSASETQDTSQMAYYMVQQPETVNPNEVLLDRGFGHAAQSYSGSAYQISGYAEPVASSSTAQAPNDNYCLKCKISYDTARNFNKHMKTHNKPVKCKASPNCNVTKAEQRDMDRHYQTSHKAYAASKNILTEEVACGFEGCASTFTRRDNLLKHWKTYPDHEPSKY</sequence>
<protein>
    <recommendedName>
        <fullName evidence="3">C2H2-type domain-containing protein</fullName>
    </recommendedName>
</protein>
<comment type="caution">
    <text evidence="4">The sequence shown here is derived from an EMBL/GenBank/DDBJ whole genome shotgun (WGS) entry which is preliminary data.</text>
</comment>
<feature type="compositionally biased region" description="Basic residues" evidence="2">
    <location>
        <begin position="1"/>
        <end position="16"/>
    </location>
</feature>